<name>A0A382JDT8_9ZZZZ</name>
<protein>
    <submittedName>
        <fullName evidence="1">Uncharacterized protein</fullName>
    </submittedName>
</protein>
<reference evidence="1" key="1">
    <citation type="submission" date="2018-05" db="EMBL/GenBank/DDBJ databases">
        <authorList>
            <person name="Lanie J.A."/>
            <person name="Ng W.-L."/>
            <person name="Kazmierczak K.M."/>
            <person name="Andrzejewski T.M."/>
            <person name="Davidsen T.M."/>
            <person name="Wayne K.J."/>
            <person name="Tettelin H."/>
            <person name="Glass J.I."/>
            <person name="Rusch D."/>
            <person name="Podicherti R."/>
            <person name="Tsui H.-C.T."/>
            <person name="Winkler M.E."/>
        </authorList>
    </citation>
    <scope>NUCLEOTIDE SEQUENCE</scope>
</reference>
<gene>
    <name evidence="1" type="ORF">METZ01_LOCUS262639</name>
</gene>
<dbReference type="EMBL" id="UINC01073420">
    <property type="protein sequence ID" value="SVC09785.1"/>
    <property type="molecule type" value="Genomic_DNA"/>
</dbReference>
<evidence type="ECO:0000313" key="1">
    <source>
        <dbReference type="EMBL" id="SVC09785.1"/>
    </source>
</evidence>
<sequence>MASPFSVSLTMPRMVPVPWAHAGVQVRQTRTPLTSSVLRTIRKQFHMCCFPETQVTSVPDDAHVSVGQVVKRQERPTSKRTTKMIKVVEKLGGWAASGVILAVMGSDCIGRVNQYGRFSPVCWTEQGSRGQDIGSLMSKLANRAILV</sequence>
<proteinExistence type="predicted"/>
<organism evidence="1">
    <name type="scientific">marine metagenome</name>
    <dbReference type="NCBI Taxonomy" id="408172"/>
    <lineage>
        <taxon>unclassified sequences</taxon>
        <taxon>metagenomes</taxon>
        <taxon>ecological metagenomes</taxon>
    </lineage>
</organism>
<accession>A0A382JDT8</accession>
<dbReference type="AlphaFoldDB" id="A0A382JDT8"/>